<dbReference type="EMBL" id="CP046268">
    <property type="protein sequence ID" value="QMV15194.1"/>
    <property type="molecule type" value="Genomic_DNA"/>
</dbReference>
<evidence type="ECO:0000259" key="1">
    <source>
        <dbReference type="Pfam" id="PF01712"/>
    </source>
</evidence>
<dbReference type="EC" id="2.7.1.74" evidence="3"/>
<dbReference type="InterPro" id="IPR050566">
    <property type="entry name" value="Deoxyribonucleoside_kinase"/>
</dbReference>
<dbReference type="InterPro" id="IPR031314">
    <property type="entry name" value="DNK_dom"/>
</dbReference>
<dbReference type="Proteomes" id="UP000515264">
    <property type="component" value="Chromosome 1"/>
</dbReference>
<dbReference type="PANTHER" id="PTHR10513">
    <property type="entry name" value="DEOXYNUCLEOSIDE KINASE"/>
    <property type="match status" value="1"/>
</dbReference>
<sequence length="246" mass="28603">MNKHHLYTPPWTVGELPDAPDANPLYIVLSGNSGVGKSTLLRAISTHIYENNPQTIAIDEKSLHHPLLQNLFDKTETYGYPLQLNFMIQRVLLVKSWLDKGVNVIMERSHIEDYIFANFMYKQGYISRGQHQAYLTLWHELMDIVPDPDVIIYMNFPPDFSLKNLFNDELKGIRPREFPDEATKQRWIHGWGEEYQSLIDNLPAHLQDRVVEYNPQMTIETITDLVINKIQNKQEPLCDSEPLFAP</sequence>
<organism evidence="3 4">
    <name type="scientific">Vibrio spartinae</name>
    <dbReference type="NCBI Taxonomy" id="1918945"/>
    <lineage>
        <taxon>Bacteria</taxon>
        <taxon>Pseudomonadati</taxon>
        <taxon>Pseudomonadota</taxon>
        <taxon>Gammaproteobacteria</taxon>
        <taxon>Vibrionales</taxon>
        <taxon>Vibrionaceae</taxon>
        <taxon>Vibrio</taxon>
    </lineage>
</organism>
<dbReference type="GO" id="GO:0005737">
    <property type="term" value="C:cytoplasm"/>
    <property type="evidence" value="ECO:0007669"/>
    <property type="project" value="TreeGrafter"/>
</dbReference>
<protein>
    <submittedName>
        <fullName evidence="3">Deoxyadenosine/deoxycytidine kinase</fullName>
        <ecNumber evidence="3">2.7.1.74</ecNumber>
    </submittedName>
</protein>
<dbReference type="Gene3D" id="3.40.50.300">
    <property type="entry name" value="P-loop containing nucleotide triphosphate hydrolases"/>
    <property type="match status" value="1"/>
</dbReference>
<evidence type="ECO:0000313" key="4">
    <source>
        <dbReference type="Proteomes" id="UP000184774"/>
    </source>
</evidence>
<dbReference type="AlphaFoldDB" id="A0A1N6M0V1"/>
<dbReference type="Pfam" id="PF01712">
    <property type="entry name" value="dNK"/>
    <property type="match status" value="1"/>
</dbReference>
<keyword evidence="3" id="KW-0808">Transferase</keyword>
<dbReference type="RefSeq" id="WP_074371668.1">
    <property type="nucleotide sequence ID" value="NZ_AP024907.1"/>
</dbReference>
<accession>A0A1N6M0V1</accession>
<name>A0A1N6M0V1_9VIBR</name>
<keyword evidence="3" id="KW-0418">Kinase</keyword>
<dbReference type="GO" id="GO:0004137">
    <property type="term" value="F:deoxycytidine kinase activity"/>
    <property type="evidence" value="ECO:0007669"/>
    <property type="project" value="UniProtKB-EC"/>
</dbReference>
<evidence type="ECO:0000313" key="5">
    <source>
        <dbReference type="Proteomes" id="UP000515264"/>
    </source>
</evidence>
<reference evidence="2" key="2">
    <citation type="submission" date="2019-11" db="EMBL/GenBank/DDBJ databases">
        <authorList>
            <person name="January G."/>
            <person name="Bunk B."/>
        </authorList>
    </citation>
    <scope>NUCLEOTIDE SEQUENCE</scope>
    <source>
        <strain evidence="2">3.6</strain>
    </source>
</reference>
<dbReference type="Proteomes" id="UP000184774">
    <property type="component" value="Unassembled WGS sequence"/>
</dbReference>
<feature type="domain" description="Deoxynucleoside kinase" evidence="1">
    <location>
        <begin position="27"/>
        <end position="165"/>
    </location>
</feature>
<reference evidence="3 4" key="1">
    <citation type="submission" date="2016-12" db="EMBL/GenBank/DDBJ databases">
        <authorList>
            <person name="Song W.-J."/>
            <person name="Kurnit D.M."/>
        </authorList>
    </citation>
    <scope>NUCLEOTIDE SEQUENCE [LARGE SCALE GENOMIC DNA]</scope>
    <source>
        <strain evidence="3 4">CECT 9026</strain>
    </source>
</reference>
<dbReference type="InterPro" id="IPR027417">
    <property type="entry name" value="P-loop_NTPase"/>
</dbReference>
<keyword evidence="5" id="KW-1185">Reference proteome</keyword>
<dbReference type="EMBL" id="FSSB01000007">
    <property type="protein sequence ID" value="SIO93063.1"/>
    <property type="molecule type" value="Genomic_DNA"/>
</dbReference>
<evidence type="ECO:0000313" key="2">
    <source>
        <dbReference type="EMBL" id="QMV15194.1"/>
    </source>
</evidence>
<gene>
    <name evidence="3" type="primary">dck</name>
    <name evidence="3" type="ORF">VSP9026_00711</name>
    <name evidence="2" type="ORF">Vspart_02487</name>
</gene>
<dbReference type="SUPFAM" id="SSF52540">
    <property type="entry name" value="P-loop containing nucleoside triphosphate hydrolases"/>
    <property type="match status" value="1"/>
</dbReference>
<dbReference type="PANTHER" id="PTHR10513:SF35">
    <property type="entry name" value="DEOXYADENOSINE KINASE"/>
    <property type="match status" value="1"/>
</dbReference>
<proteinExistence type="predicted"/>
<dbReference type="OrthoDB" id="9776634at2"/>
<reference evidence="2 5" key="3">
    <citation type="journal article" date="2020" name="J. Nat. Prod.">
        <title>Genomics-Metabolomics Profiling Disclosed Marine Vibrio spartinae 3.6 as a Producer of a New Branched Side Chain Prodigiosin.</title>
        <authorList>
            <person name="Vitale G.A."/>
            <person name="Sciarretta M."/>
            <person name="Palma Esposito F."/>
            <person name="January G.G."/>
            <person name="Giaccio M."/>
            <person name="Bunk B."/>
            <person name="Sproer C."/>
            <person name="Bajerski F."/>
            <person name="Power D."/>
            <person name="Festa C."/>
            <person name="Monti M.C."/>
            <person name="D'Auria M.V."/>
            <person name="de Pascale D."/>
        </authorList>
    </citation>
    <scope>NUCLEOTIDE SEQUENCE [LARGE SCALE GENOMIC DNA]</scope>
    <source>
        <strain evidence="2 5">3.6</strain>
    </source>
</reference>
<evidence type="ECO:0000313" key="3">
    <source>
        <dbReference type="EMBL" id="SIO93063.1"/>
    </source>
</evidence>